<keyword evidence="2" id="KW-1185">Reference proteome</keyword>
<dbReference type="Proteomes" id="UP001185092">
    <property type="component" value="Unassembled WGS sequence"/>
</dbReference>
<evidence type="ECO:0000313" key="2">
    <source>
        <dbReference type="Proteomes" id="UP001185092"/>
    </source>
</evidence>
<reference evidence="1" key="1">
    <citation type="submission" date="2023-07" db="EMBL/GenBank/DDBJ databases">
        <title>Genomic Encyclopedia of Type Strains, Phase IV (KMG-IV): sequencing the most valuable type-strain genomes for metagenomic binning, comparative biology and taxonomic classification.</title>
        <authorList>
            <person name="Goeker M."/>
        </authorList>
    </citation>
    <scope>NUCLEOTIDE SEQUENCE</scope>
    <source>
        <strain evidence="1">DSM 26174</strain>
    </source>
</reference>
<protein>
    <submittedName>
        <fullName evidence="1">Uncharacterized protein</fullName>
    </submittedName>
</protein>
<dbReference type="RefSeq" id="WP_309941790.1">
    <property type="nucleotide sequence ID" value="NZ_AP025305.1"/>
</dbReference>
<proteinExistence type="predicted"/>
<dbReference type="EMBL" id="JAVDQD010000006">
    <property type="protein sequence ID" value="MDR6241205.1"/>
    <property type="molecule type" value="Genomic_DNA"/>
</dbReference>
<accession>A0AAE3XR88</accession>
<name>A0AAE3XR88_9BACT</name>
<dbReference type="AlphaFoldDB" id="A0AAE3XR88"/>
<comment type="caution">
    <text evidence="1">The sequence shown here is derived from an EMBL/GenBank/DDBJ whole genome shotgun (WGS) entry which is preliminary data.</text>
</comment>
<sequence>MIDRLKINYRLDSPSEEQIIKMWKDLKLTPLSQWSDSTEKLRLAFEKTHCNGGIQLHKFQISDNPHFHWFAVRNRLDEINFIKKLFQRPELKHYRKALKVENDKLKIKSFNWYSDIFDLSGIFARILGQGGAYENLDAIKAWEVSTDFVKNEFGNRFDEFNRFSYETEGANWFCNIAWDYSFLLFDKRNNQVILIDVTDTD</sequence>
<gene>
    <name evidence="1" type="ORF">HNQ88_004281</name>
</gene>
<organism evidence="1 2">
    <name type="scientific">Aureibacter tunicatorum</name>
    <dbReference type="NCBI Taxonomy" id="866807"/>
    <lineage>
        <taxon>Bacteria</taxon>
        <taxon>Pseudomonadati</taxon>
        <taxon>Bacteroidota</taxon>
        <taxon>Cytophagia</taxon>
        <taxon>Cytophagales</taxon>
        <taxon>Persicobacteraceae</taxon>
        <taxon>Aureibacter</taxon>
    </lineage>
</organism>
<evidence type="ECO:0000313" key="1">
    <source>
        <dbReference type="EMBL" id="MDR6241205.1"/>
    </source>
</evidence>